<dbReference type="InterPro" id="IPR009303">
    <property type="entry name" value="DUF960"/>
</dbReference>
<dbReference type="Pfam" id="PF06124">
    <property type="entry name" value="DUF960"/>
    <property type="match status" value="1"/>
</dbReference>
<dbReference type="Proteomes" id="UP000518605">
    <property type="component" value="Unassembled WGS sequence"/>
</dbReference>
<protein>
    <submittedName>
        <fullName evidence="1">Uncharacterized protein</fullName>
    </submittedName>
</protein>
<dbReference type="RefSeq" id="WP_183562430.1">
    <property type="nucleotide sequence ID" value="NZ_CBCSLB010000005.1"/>
</dbReference>
<accession>A0A7W5C967</accession>
<dbReference type="EMBL" id="JACHXW010000006">
    <property type="protein sequence ID" value="MBB3152464.1"/>
    <property type="molecule type" value="Genomic_DNA"/>
</dbReference>
<evidence type="ECO:0000313" key="1">
    <source>
        <dbReference type="EMBL" id="MBB3152464.1"/>
    </source>
</evidence>
<name>A0A7W5C967_9BACL</name>
<dbReference type="AlphaFoldDB" id="A0A7W5C967"/>
<reference evidence="1 2" key="1">
    <citation type="submission" date="2020-08" db="EMBL/GenBank/DDBJ databases">
        <title>Genomic Encyclopedia of Type Strains, Phase III (KMG-III): the genomes of soil and plant-associated and newly described type strains.</title>
        <authorList>
            <person name="Whitman W."/>
        </authorList>
    </citation>
    <scope>NUCLEOTIDE SEQUENCE [LARGE SCALE GENOMIC DNA]</scope>
    <source>
        <strain evidence="1 2">CECT 8234</strain>
    </source>
</reference>
<dbReference type="Gene3D" id="3.10.450.150">
    <property type="entry name" value="enterococcus faecalis protein"/>
    <property type="match status" value="1"/>
</dbReference>
<organism evidence="1 2">
    <name type="scientific">Paenibacillus endophyticus</name>
    <dbReference type="NCBI Taxonomy" id="1294268"/>
    <lineage>
        <taxon>Bacteria</taxon>
        <taxon>Bacillati</taxon>
        <taxon>Bacillota</taxon>
        <taxon>Bacilli</taxon>
        <taxon>Bacillales</taxon>
        <taxon>Paenibacillaceae</taxon>
        <taxon>Paenibacillus</taxon>
    </lineage>
</organism>
<proteinExistence type="predicted"/>
<evidence type="ECO:0000313" key="2">
    <source>
        <dbReference type="Proteomes" id="UP000518605"/>
    </source>
</evidence>
<sequence length="99" mass="11667">MFTGTKYVTQGIRREVPSFLQLILWCFIESMNAPEKDFLQVFELSPTMVNGKTKQRIVHMQEQPPFQQVYVICARQIVTKKIYVVDDQQHCTMLCSDEY</sequence>
<gene>
    <name evidence="1" type="ORF">FHS16_002514</name>
</gene>
<keyword evidence="2" id="KW-1185">Reference proteome</keyword>
<comment type="caution">
    <text evidence="1">The sequence shown here is derived from an EMBL/GenBank/DDBJ whole genome shotgun (WGS) entry which is preliminary data.</text>
</comment>